<dbReference type="AlphaFoldDB" id="A0ABD3P9J3"/>
<name>A0ABD3P9J3_9STRA</name>
<dbReference type="Proteomes" id="UP001530400">
    <property type="component" value="Unassembled WGS sequence"/>
</dbReference>
<protein>
    <submittedName>
        <fullName evidence="1">Uncharacterized protein</fullName>
    </submittedName>
</protein>
<organism evidence="1 2">
    <name type="scientific">Cyclotella atomus</name>
    <dbReference type="NCBI Taxonomy" id="382360"/>
    <lineage>
        <taxon>Eukaryota</taxon>
        <taxon>Sar</taxon>
        <taxon>Stramenopiles</taxon>
        <taxon>Ochrophyta</taxon>
        <taxon>Bacillariophyta</taxon>
        <taxon>Coscinodiscophyceae</taxon>
        <taxon>Thalassiosirophycidae</taxon>
        <taxon>Stephanodiscales</taxon>
        <taxon>Stephanodiscaceae</taxon>
        <taxon>Cyclotella</taxon>
    </lineage>
</organism>
<comment type="caution">
    <text evidence="1">The sequence shown here is derived from an EMBL/GenBank/DDBJ whole genome shotgun (WGS) entry which is preliminary data.</text>
</comment>
<proteinExistence type="predicted"/>
<reference evidence="1 2" key="1">
    <citation type="submission" date="2024-10" db="EMBL/GenBank/DDBJ databases">
        <title>Updated reference genomes for cyclostephanoid diatoms.</title>
        <authorList>
            <person name="Roberts W.R."/>
            <person name="Alverson A.J."/>
        </authorList>
    </citation>
    <scope>NUCLEOTIDE SEQUENCE [LARGE SCALE GENOMIC DNA]</scope>
    <source>
        <strain evidence="1 2">AJA010-31</strain>
    </source>
</reference>
<keyword evidence="2" id="KW-1185">Reference proteome</keyword>
<evidence type="ECO:0000313" key="1">
    <source>
        <dbReference type="EMBL" id="KAL3784677.1"/>
    </source>
</evidence>
<gene>
    <name evidence="1" type="ORF">ACHAWO_004892</name>
</gene>
<evidence type="ECO:0000313" key="2">
    <source>
        <dbReference type="Proteomes" id="UP001530400"/>
    </source>
</evidence>
<sequence length="154" mass="16118">MLGEYPFQKGNFAKIEEFGIGVGIGGGSIGGGGTAEAVSCLGGGTYALSFSESMPRLSTNRSFLGLYVRFRAEASSEPRKPAAPVMRITESEVRAGLLGMGMLFVLVLGGSGSLEASSSVSWADVALIMKRSSVSAVSRGWRGFRRVLAIVDMI</sequence>
<accession>A0ABD3P9J3</accession>
<dbReference type="EMBL" id="JALLPJ020000718">
    <property type="protein sequence ID" value="KAL3784677.1"/>
    <property type="molecule type" value="Genomic_DNA"/>
</dbReference>